<evidence type="ECO:0000256" key="15">
    <source>
        <dbReference type="PROSITE-ProRule" id="PRU00560"/>
    </source>
</evidence>
<dbReference type="RefSeq" id="WP_320341365.1">
    <property type="nucleotide sequence ID" value="NZ_CP097901.1"/>
</dbReference>
<dbReference type="InterPro" id="IPR000212">
    <property type="entry name" value="DNA_helicase_UvrD/REP"/>
</dbReference>
<evidence type="ECO:0000256" key="10">
    <source>
        <dbReference type="ARBA" id="ARBA00023235"/>
    </source>
</evidence>
<dbReference type="InterPro" id="IPR011335">
    <property type="entry name" value="Restrct_endonuc-II-like"/>
</dbReference>
<dbReference type="Pfam" id="PF12705">
    <property type="entry name" value="PDDEXK_1"/>
    <property type="match status" value="1"/>
</dbReference>
<reference evidence="19 20" key="1">
    <citation type="submission" date="2022-05" db="EMBL/GenBank/DDBJ databases">
        <title>Treponema leporis L2 test.</title>
        <authorList>
            <person name="Cejkova D."/>
        </authorList>
    </citation>
    <scope>NUCLEOTIDE SEQUENCE [LARGE SCALE GENOMIC DNA]</scope>
    <source>
        <strain evidence="19 20">L2</strain>
    </source>
</reference>
<evidence type="ECO:0000256" key="4">
    <source>
        <dbReference type="ARBA" id="ARBA00022801"/>
    </source>
</evidence>
<evidence type="ECO:0000256" key="3">
    <source>
        <dbReference type="ARBA" id="ARBA00022763"/>
    </source>
</evidence>
<evidence type="ECO:0000256" key="9">
    <source>
        <dbReference type="ARBA" id="ARBA00023204"/>
    </source>
</evidence>
<keyword evidence="4 15" id="KW-0378">Hydrolase</keyword>
<dbReference type="InterPro" id="IPR011604">
    <property type="entry name" value="PDDEXK-like_dom_sf"/>
</dbReference>
<accession>A0ABY9E2C2</accession>
<keyword evidence="8" id="KW-0238">DNA-binding</keyword>
<dbReference type="PROSITE" id="PS51198">
    <property type="entry name" value="UVRD_HELICASE_ATP_BIND"/>
    <property type="match status" value="1"/>
</dbReference>
<evidence type="ECO:0000256" key="6">
    <source>
        <dbReference type="ARBA" id="ARBA00022839"/>
    </source>
</evidence>
<evidence type="ECO:0000256" key="16">
    <source>
        <dbReference type="SAM" id="MobiDB-lite"/>
    </source>
</evidence>
<keyword evidence="2 15" id="KW-0547">Nucleotide-binding</keyword>
<keyword evidence="7 15" id="KW-0067">ATP-binding</keyword>
<feature type="domain" description="UvrD-like helicase ATP-binding" evidence="17">
    <location>
        <begin position="9"/>
        <end position="520"/>
    </location>
</feature>
<evidence type="ECO:0000259" key="17">
    <source>
        <dbReference type="PROSITE" id="PS51198"/>
    </source>
</evidence>
<comment type="catalytic activity">
    <reaction evidence="11">
        <text>Couples ATP hydrolysis with the unwinding of duplex DNA by translocating in the 3'-5' direction.</text>
        <dbReference type="EC" id="5.6.2.4"/>
    </reaction>
</comment>
<keyword evidence="9" id="KW-0234">DNA repair</keyword>
<evidence type="ECO:0000313" key="20">
    <source>
        <dbReference type="Proteomes" id="UP001321460"/>
    </source>
</evidence>
<keyword evidence="1" id="KW-0540">Nuclease</keyword>
<feature type="binding site" evidence="15">
    <location>
        <begin position="30"/>
        <end position="37"/>
    </location>
    <ligand>
        <name>ATP</name>
        <dbReference type="ChEBI" id="CHEBI:30616"/>
    </ligand>
</feature>
<feature type="region of interest" description="Disordered" evidence="16">
    <location>
        <begin position="1068"/>
        <end position="1087"/>
    </location>
</feature>
<evidence type="ECO:0000256" key="11">
    <source>
        <dbReference type="ARBA" id="ARBA00034617"/>
    </source>
</evidence>
<feature type="compositionally biased region" description="Low complexity" evidence="16">
    <location>
        <begin position="1071"/>
        <end position="1084"/>
    </location>
</feature>
<dbReference type="PANTHER" id="PTHR11070">
    <property type="entry name" value="UVRD / RECB / PCRA DNA HELICASE FAMILY MEMBER"/>
    <property type="match status" value="1"/>
</dbReference>
<organism evidence="19 20">
    <name type="scientific">Treponema paraluiscuniculi</name>
    <dbReference type="NCBI Taxonomy" id="53435"/>
    <lineage>
        <taxon>Bacteria</taxon>
        <taxon>Pseudomonadati</taxon>
        <taxon>Spirochaetota</taxon>
        <taxon>Spirochaetia</taxon>
        <taxon>Spirochaetales</taxon>
        <taxon>Treponemataceae</taxon>
        <taxon>Treponema</taxon>
    </lineage>
</organism>
<dbReference type="InterPro" id="IPR027417">
    <property type="entry name" value="P-loop_NTPase"/>
</dbReference>
<evidence type="ECO:0000259" key="18">
    <source>
        <dbReference type="PROSITE" id="PS51217"/>
    </source>
</evidence>
<keyword evidence="3" id="KW-0227">DNA damage</keyword>
<dbReference type="Proteomes" id="UP001321460">
    <property type="component" value="Chromosome"/>
</dbReference>
<keyword evidence="10" id="KW-0413">Isomerase</keyword>
<dbReference type="InterPro" id="IPR038726">
    <property type="entry name" value="PDDEXK_AddAB-type"/>
</dbReference>
<feature type="domain" description="UvrD-like helicase C-terminal" evidence="18">
    <location>
        <begin position="573"/>
        <end position="858"/>
    </location>
</feature>
<sequence>MTDFLFSFFQSLNAEQRRAVFSSHNAVVTAGAGSGKTKVISARYIHLVVERAIPVERIVVLTFTRKAAMEMARRIYEDLRLCVRSASAQPQPEHEAYLLRAREALARFGEARIMTLDAFSHEIARVGARFFGIAPDFSLSEEENRALAHECAEDFFLEHREHPVVLHFLQREHAEDCVRELFFIPLQDHGILAQPCDFRAGLAHQIATARRLLKTVLCDIHAALHAIRHHMQEADAQNALIARCVALFAAQDAAFSYTPAAEADAIADAFLARGYEEYAAKPDEFSVSDPDEGARRAAHDCLRYCAAVKTLFCLKGNLGGRAGAAQAIKAQVKQLRLQLVPQMERLHAFFVQVPFLAALSSLLERLQARFIRQKRERNCLSHADVAHLAVQVLRQYPEIRVSYKRGIDAFMIDEFQDNNALQKELLFFLAEHEARTAHFLPSAHALCAHKLFFVGDEKQSIYAFRGADVRVFRSLAGVLTPQVSGASKQEQTTARTGGTNKKAAELQPTLQTLRINYRTEAALLERLNILFSHILRGPSESAENGYEVRFQYMQPARCTAGIEPQFRVIGVDRHRFSRPEHEAQHSAARPTPQAGRTGASEDSEDSLSAQETEAWALARAIRAMVDGGTLVRHKGEAPRACTWADVVILLRSADKQARYERALRLWGIPYTSLQTRGMFCDAPLSDLLAPLRLVLEPADRYVYAQVLRGPFVRVDDDTLSLLLLPPAPPDAPFSYIPAELSAPAARCVRAGADFFARVQEQVRLLATNTELLTYLWYTEAYGTLLAQDTLARPYHVIYDYAFELARRADRQGKGIGEFLDFVDACLSAQERVEELELPCTDRAYGGAVQIMSVHKSKGLEFPIVCVPDAGSSGPRVAARVGAVHSPYGYIPRFLPHPDGVHPIFVQEQDTRARAYRAELRRVLYVAFTRAECHVIVSGVLPISDGHPAAAVSRSLAHVCSLLPSGDGSEPPASLSFFSELLPALMHAAPLPPHPSPSVVPAPVSFDECLPLSRPQAYQRALTVSARQSAPQASAPRDWYAAVPVRAPHYYPRLVQPVTALVATDVGHKKNSASASPSPSTPQSPRGVEFGTHVHELLAQVFQSPAPTVALHSVQRVDSPAARLVACFLHSPLGYRALAAPAHQRFAEFSFLTRTPDNTKPPHGAEYRAGTIDLLFLSNGVWHLVDYKTDYEEHPARYLPQLQHYVRAVQDLFPDHPVAAFLYYLRTGHEFSLEALESHFLKKKTQFRILND</sequence>
<dbReference type="SUPFAM" id="SSF52540">
    <property type="entry name" value="P-loop containing nucleoside triphosphate hydrolases"/>
    <property type="match status" value="1"/>
</dbReference>
<evidence type="ECO:0000256" key="14">
    <source>
        <dbReference type="ARBA" id="ARBA00048988"/>
    </source>
</evidence>
<evidence type="ECO:0000256" key="5">
    <source>
        <dbReference type="ARBA" id="ARBA00022806"/>
    </source>
</evidence>
<keyword evidence="20" id="KW-1185">Reference proteome</keyword>
<dbReference type="Pfam" id="PF00580">
    <property type="entry name" value="UvrD-helicase"/>
    <property type="match status" value="1"/>
</dbReference>
<name>A0ABY9E2C2_9SPIR</name>
<feature type="region of interest" description="Disordered" evidence="16">
    <location>
        <begin position="578"/>
        <end position="606"/>
    </location>
</feature>
<dbReference type="SUPFAM" id="SSF52980">
    <property type="entry name" value="Restriction endonuclease-like"/>
    <property type="match status" value="1"/>
</dbReference>
<keyword evidence="6" id="KW-0269">Exonuclease</keyword>
<evidence type="ECO:0000256" key="1">
    <source>
        <dbReference type="ARBA" id="ARBA00022722"/>
    </source>
</evidence>
<comment type="catalytic activity">
    <reaction evidence="14">
        <text>ATP + H2O = ADP + phosphate + H(+)</text>
        <dbReference type="Rhea" id="RHEA:13065"/>
        <dbReference type="ChEBI" id="CHEBI:15377"/>
        <dbReference type="ChEBI" id="CHEBI:15378"/>
        <dbReference type="ChEBI" id="CHEBI:30616"/>
        <dbReference type="ChEBI" id="CHEBI:43474"/>
        <dbReference type="ChEBI" id="CHEBI:456216"/>
        <dbReference type="EC" id="5.6.2.4"/>
    </reaction>
</comment>
<dbReference type="EMBL" id="CP097901">
    <property type="protein sequence ID" value="WKC72752.1"/>
    <property type="molecule type" value="Genomic_DNA"/>
</dbReference>
<evidence type="ECO:0000256" key="2">
    <source>
        <dbReference type="ARBA" id="ARBA00022741"/>
    </source>
</evidence>
<dbReference type="InterPro" id="IPR014016">
    <property type="entry name" value="UvrD-like_ATP-bd"/>
</dbReference>
<evidence type="ECO:0000256" key="13">
    <source>
        <dbReference type="ARBA" id="ARBA00034923"/>
    </source>
</evidence>
<gene>
    <name evidence="19" type="primary">recB</name>
    <name evidence="19" type="ORF">TPLL2_0898</name>
</gene>
<dbReference type="GO" id="GO:0008854">
    <property type="term" value="F:exodeoxyribonuclease V activity"/>
    <property type="evidence" value="ECO:0007669"/>
    <property type="project" value="UniProtKB-EC"/>
</dbReference>
<protein>
    <recommendedName>
        <fullName evidence="12">DNA 3'-5' helicase</fullName>
        <ecNumber evidence="12">5.6.2.4</ecNumber>
    </recommendedName>
    <alternativeName>
        <fullName evidence="13">DNA 3'-5' helicase II</fullName>
    </alternativeName>
</protein>
<dbReference type="Gene3D" id="3.40.50.300">
    <property type="entry name" value="P-loop containing nucleotide triphosphate hydrolases"/>
    <property type="match status" value="4"/>
</dbReference>
<evidence type="ECO:0000256" key="12">
    <source>
        <dbReference type="ARBA" id="ARBA00034808"/>
    </source>
</evidence>
<evidence type="ECO:0000313" key="19">
    <source>
        <dbReference type="EMBL" id="WKC72752.1"/>
    </source>
</evidence>
<dbReference type="Gene3D" id="3.90.320.10">
    <property type="match status" value="1"/>
</dbReference>
<dbReference type="InterPro" id="IPR014017">
    <property type="entry name" value="DNA_helicase_UvrD-like_C"/>
</dbReference>
<keyword evidence="5 15" id="KW-0347">Helicase</keyword>
<dbReference type="EC" id="5.6.2.4" evidence="12"/>
<evidence type="ECO:0000256" key="8">
    <source>
        <dbReference type="ARBA" id="ARBA00023125"/>
    </source>
</evidence>
<evidence type="ECO:0000256" key="7">
    <source>
        <dbReference type="ARBA" id="ARBA00022840"/>
    </source>
</evidence>
<dbReference type="PROSITE" id="PS51217">
    <property type="entry name" value="UVRD_HELICASE_CTER"/>
    <property type="match status" value="1"/>
</dbReference>
<dbReference type="PANTHER" id="PTHR11070:SF2">
    <property type="entry name" value="ATP-DEPENDENT DNA HELICASE SRS2"/>
    <property type="match status" value="1"/>
</dbReference>
<proteinExistence type="predicted"/>
<dbReference type="Pfam" id="PF13361">
    <property type="entry name" value="UvrD_C"/>
    <property type="match status" value="1"/>
</dbReference>